<dbReference type="OrthoDB" id="6627303at2759"/>
<dbReference type="RefSeq" id="XP_025406453.1">
    <property type="nucleotide sequence ID" value="XM_025550668.1"/>
</dbReference>
<dbReference type="Proteomes" id="UP000694846">
    <property type="component" value="Unplaced"/>
</dbReference>
<keyword evidence="1" id="KW-1185">Reference proteome</keyword>
<proteinExistence type="predicted"/>
<reference evidence="2" key="1">
    <citation type="submission" date="2025-08" db="UniProtKB">
        <authorList>
            <consortium name="RefSeq"/>
        </authorList>
    </citation>
    <scope>IDENTIFICATION</scope>
    <source>
        <tissue evidence="2">Whole body</tissue>
    </source>
</reference>
<sequence>MGLLVDVVLQEHGTSNDGNTARTFFRNAEKSAEITGVNLNLIERFKNILMVMASGQDIDTNSFDEYGVQTAKLFISLYPWFYMPSSVHKILIHGADVIRYAVLPIGHLSEEAQESRNKDYKMYRRHHTRKNSRINTNKDLLHVLLISSDPLISTIRLLQKKKLQDLSNETKSLLNVMQLDETNLNSDCDVIVTLL</sequence>
<evidence type="ECO:0000313" key="1">
    <source>
        <dbReference type="Proteomes" id="UP000694846"/>
    </source>
</evidence>
<dbReference type="GeneID" id="112680546"/>
<organism evidence="1 2">
    <name type="scientific">Sipha flava</name>
    <name type="common">yellow sugarcane aphid</name>
    <dbReference type="NCBI Taxonomy" id="143950"/>
    <lineage>
        <taxon>Eukaryota</taxon>
        <taxon>Metazoa</taxon>
        <taxon>Ecdysozoa</taxon>
        <taxon>Arthropoda</taxon>
        <taxon>Hexapoda</taxon>
        <taxon>Insecta</taxon>
        <taxon>Pterygota</taxon>
        <taxon>Neoptera</taxon>
        <taxon>Paraneoptera</taxon>
        <taxon>Hemiptera</taxon>
        <taxon>Sternorrhyncha</taxon>
        <taxon>Aphidomorpha</taxon>
        <taxon>Aphidoidea</taxon>
        <taxon>Aphididae</taxon>
        <taxon>Sipha</taxon>
    </lineage>
</organism>
<name>A0A8B8F6S7_9HEMI</name>
<gene>
    <name evidence="2" type="primary">LOC112680546</name>
</gene>
<protein>
    <submittedName>
        <fullName evidence="2">Uncharacterized protein LOC112680546</fullName>
    </submittedName>
</protein>
<evidence type="ECO:0000313" key="2">
    <source>
        <dbReference type="RefSeq" id="XP_025406453.1"/>
    </source>
</evidence>
<accession>A0A8B8F6S7</accession>
<dbReference type="AlphaFoldDB" id="A0A8B8F6S7"/>